<dbReference type="FunFam" id="3.40.50.2300:FF:000016">
    <property type="entry name" value="Taste 1 receptor member 2"/>
    <property type="match status" value="1"/>
</dbReference>
<feature type="transmembrane region" description="Helical" evidence="13">
    <location>
        <begin position="603"/>
        <end position="627"/>
    </location>
</feature>
<dbReference type="PRINTS" id="PR00248">
    <property type="entry name" value="GPCRMGR"/>
</dbReference>
<dbReference type="PANTHER" id="PTHR24061">
    <property type="entry name" value="CALCIUM-SENSING RECEPTOR-RELATED"/>
    <property type="match status" value="1"/>
</dbReference>
<proteinExistence type="inferred from homology"/>
<dbReference type="InterPro" id="IPR028082">
    <property type="entry name" value="Peripla_BP_I"/>
</dbReference>
<name>A0AA88NPL9_CHASR</name>
<evidence type="ECO:0000256" key="2">
    <source>
        <dbReference type="ARBA" id="ARBA00022475"/>
    </source>
</evidence>
<evidence type="ECO:0000256" key="12">
    <source>
        <dbReference type="ARBA" id="ARBA00040705"/>
    </source>
</evidence>
<accession>A0AA88NPL9</accession>
<keyword evidence="6" id="KW-0297">G-protein coupled receptor</keyword>
<dbReference type="SUPFAM" id="SSF53822">
    <property type="entry name" value="Periplasmic binding protein-like I"/>
    <property type="match status" value="1"/>
</dbReference>
<feature type="transmembrane region" description="Helical" evidence="13">
    <location>
        <begin position="559"/>
        <end position="582"/>
    </location>
</feature>
<evidence type="ECO:0000256" key="11">
    <source>
        <dbReference type="ARBA" id="ARBA00038492"/>
    </source>
</evidence>
<comment type="caution">
    <text evidence="15">The sequence shown here is derived from an EMBL/GenBank/DDBJ whole genome shotgun (WGS) entry which is preliminary data.</text>
</comment>
<evidence type="ECO:0000256" key="6">
    <source>
        <dbReference type="ARBA" id="ARBA00023040"/>
    </source>
</evidence>
<feature type="transmembrane region" description="Helical" evidence="13">
    <location>
        <begin position="687"/>
        <end position="708"/>
    </location>
</feature>
<evidence type="ECO:0000256" key="8">
    <source>
        <dbReference type="ARBA" id="ARBA00023170"/>
    </source>
</evidence>
<feature type="transmembrane region" description="Helical" evidence="13">
    <location>
        <begin position="714"/>
        <end position="734"/>
    </location>
</feature>
<evidence type="ECO:0000259" key="14">
    <source>
        <dbReference type="PROSITE" id="PS50259"/>
    </source>
</evidence>
<keyword evidence="5 13" id="KW-1133">Transmembrane helix</keyword>
<keyword evidence="16" id="KW-1185">Reference proteome</keyword>
<keyword evidence="4" id="KW-0732">Signal</keyword>
<evidence type="ECO:0000313" key="16">
    <source>
        <dbReference type="Proteomes" id="UP001187415"/>
    </source>
</evidence>
<feature type="domain" description="G-protein coupled receptors family 3 profile" evidence="14">
    <location>
        <begin position="490"/>
        <end position="747"/>
    </location>
</feature>
<dbReference type="GO" id="GO:0050916">
    <property type="term" value="P:sensory perception of sweet taste"/>
    <property type="evidence" value="ECO:0007669"/>
    <property type="project" value="TreeGrafter"/>
</dbReference>
<evidence type="ECO:0000256" key="5">
    <source>
        <dbReference type="ARBA" id="ARBA00022989"/>
    </source>
</evidence>
<dbReference type="GO" id="GO:0050917">
    <property type="term" value="P:sensory perception of umami taste"/>
    <property type="evidence" value="ECO:0007669"/>
    <property type="project" value="TreeGrafter"/>
</dbReference>
<dbReference type="PANTHER" id="PTHR24061:SF435">
    <property type="entry name" value="TASTE RECEPTOR TYPE 1 MEMBER 3"/>
    <property type="match status" value="1"/>
</dbReference>
<dbReference type="GO" id="GO:0004930">
    <property type="term" value="F:G protein-coupled receptor activity"/>
    <property type="evidence" value="ECO:0007669"/>
    <property type="project" value="UniProtKB-KW"/>
</dbReference>
<dbReference type="PROSITE" id="PS50259">
    <property type="entry name" value="G_PROTEIN_RECEP_F3_4"/>
    <property type="match status" value="1"/>
</dbReference>
<dbReference type="Pfam" id="PF00003">
    <property type="entry name" value="7tm_3"/>
    <property type="match status" value="1"/>
</dbReference>
<dbReference type="Pfam" id="PF01094">
    <property type="entry name" value="ANF_receptor"/>
    <property type="match status" value="1"/>
</dbReference>
<comment type="subcellular location">
    <subcellularLocation>
        <location evidence="1">Cell membrane</location>
        <topology evidence="1">Multi-pass membrane protein</topology>
    </subcellularLocation>
</comment>
<evidence type="ECO:0000256" key="7">
    <source>
        <dbReference type="ARBA" id="ARBA00023136"/>
    </source>
</evidence>
<dbReference type="FunFam" id="2.10.50.30:FF:000004">
    <property type="entry name" value="Taste receptor type 1 member 3-like protein"/>
    <property type="match status" value="1"/>
</dbReference>
<evidence type="ECO:0000313" key="15">
    <source>
        <dbReference type="EMBL" id="KAK2861944.1"/>
    </source>
</evidence>
<dbReference type="EMBL" id="JAUPFM010000001">
    <property type="protein sequence ID" value="KAK2861944.1"/>
    <property type="molecule type" value="Genomic_DNA"/>
</dbReference>
<keyword evidence="2" id="KW-1003">Cell membrane</keyword>
<evidence type="ECO:0000256" key="10">
    <source>
        <dbReference type="ARBA" id="ARBA00023224"/>
    </source>
</evidence>
<dbReference type="InterPro" id="IPR038550">
    <property type="entry name" value="GPCR_3_9-Cys_sf"/>
</dbReference>
<gene>
    <name evidence="15" type="ORF">Q5P01_001477</name>
</gene>
<feature type="transmembrane region" description="Helical" evidence="13">
    <location>
        <begin position="647"/>
        <end position="675"/>
    </location>
</feature>
<evidence type="ECO:0000256" key="13">
    <source>
        <dbReference type="SAM" id="Phobius"/>
    </source>
</evidence>
<dbReference type="InterPro" id="IPR000337">
    <property type="entry name" value="GPCR_3"/>
</dbReference>
<keyword evidence="8" id="KW-0675">Receptor</keyword>
<dbReference type="GO" id="GO:0005886">
    <property type="term" value="C:plasma membrane"/>
    <property type="evidence" value="ECO:0007669"/>
    <property type="project" value="UniProtKB-SubCell"/>
</dbReference>
<keyword evidence="3 13" id="KW-0812">Transmembrane</keyword>
<comment type="similarity">
    <text evidence="11">Belongs to the G-protein coupled receptor 3 family. TAS1R subfamily.</text>
</comment>
<reference evidence="15" key="1">
    <citation type="submission" date="2023-07" db="EMBL/GenBank/DDBJ databases">
        <title>Chromosome-level Genome Assembly of Striped Snakehead (Channa striata).</title>
        <authorList>
            <person name="Liu H."/>
        </authorList>
    </citation>
    <scope>NUCLEOTIDE SEQUENCE</scope>
    <source>
        <strain evidence="15">Gz</strain>
        <tissue evidence="15">Muscle</tissue>
    </source>
</reference>
<organism evidence="15 16">
    <name type="scientific">Channa striata</name>
    <name type="common">Snakehead murrel</name>
    <name type="synonym">Ophicephalus striatus</name>
    <dbReference type="NCBI Taxonomy" id="64152"/>
    <lineage>
        <taxon>Eukaryota</taxon>
        <taxon>Metazoa</taxon>
        <taxon>Chordata</taxon>
        <taxon>Craniata</taxon>
        <taxon>Vertebrata</taxon>
        <taxon>Euteleostomi</taxon>
        <taxon>Actinopterygii</taxon>
        <taxon>Neopterygii</taxon>
        <taxon>Teleostei</taxon>
        <taxon>Neoteleostei</taxon>
        <taxon>Acanthomorphata</taxon>
        <taxon>Anabantaria</taxon>
        <taxon>Anabantiformes</taxon>
        <taxon>Channoidei</taxon>
        <taxon>Channidae</taxon>
        <taxon>Channa</taxon>
    </lineage>
</organism>
<dbReference type="AlphaFoldDB" id="A0AA88NPL9"/>
<evidence type="ECO:0000256" key="1">
    <source>
        <dbReference type="ARBA" id="ARBA00004651"/>
    </source>
</evidence>
<dbReference type="Gene3D" id="3.40.50.2300">
    <property type="match status" value="2"/>
</dbReference>
<feature type="transmembrane region" description="Helical" evidence="13">
    <location>
        <begin position="491"/>
        <end position="513"/>
    </location>
</feature>
<evidence type="ECO:0000256" key="3">
    <source>
        <dbReference type="ARBA" id="ARBA00022692"/>
    </source>
</evidence>
<protein>
    <recommendedName>
        <fullName evidence="12">Taste receptor type 1 member 3</fullName>
    </recommendedName>
</protein>
<keyword evidence="7 13" id="KW-0472">Membrane</keyword>
<dbReference type="Proteomes" id="UP001187415">
    <property type="component" value="Unassembled WGS sequence"/>
</dbReference>
<dbReference type="InterPro" id="IPR001828">
    <property type="entry name" value="ANF_lig-bd_rcpt"/>
</dbReference>
<dbReference type="Gene3D" id="2.10.50.30">
    <property type="entry name" value="GPCR, family 3, nine cysteines domain"/>
    <property type="match status" value="1"/>
</dbReference>
<keyword evidence="10" id="KW-0807">Transducer</keyword>
<sequence length="776" mass="85704">MKYAVEEINANQTLLPGIKLGYEIYDTCKQSAIIVKPTLSFLTAKANEVLSVECNYTNYETSISAVIGPQSSEMVSVIGKLFGFFLMPQISYGATSDRFSDNVSYPSFFRTVPSDIRQVKAMTNLLSALNWTWVAVVGSDEEYGQQGVQQFSKLAEATSICVAYQGLIPVYSDPLPAIATIIANIKLNNVGVVILFAIVDPAVVFFTEVIKRNVTGVWVASTSWAINNRLTSLPNIKNVGTIIGFIDKTQPLDLLTDYTQELFTKMSEERKTEPTPAPGSENAVNPCPLCWNLSLANMSLVTDPAVQHTAYSVYAATYAAAQALHNLLGCTSIACVWRSDTKIYPWKLLGFLRNISVDVVGTHLVFDSSGNPNTGYNLIQWVWKSLSVDFKIVGSYDDQLLINMSLFEWQTKNNEVPQSTCSAACAIGQVRRVKGFHSCCFDCIDCLPGTYQANLDDIQCTACPERQWSLLRSTNCTDPTFEFFSWNSPEALRLMLIEVLVLLCYGSVGVVFLKHWGTPLVKAAGGAQSIMVLLSLIGACLSLLLFLGQPGDRVCRVQLPLISIFQAVPLSVITSISLQILYVTEFTEKAAPHLHLLSGPGRWLVVLVCCAVQSGFCAWFVVVGPSLTEYVASMQIDFVRSFLACPVLPLMGLALMQGFNTAMALVSFMCTFMAARPLHQYNLSRDITFSSLIYCVLWVTFIPVYISLNDKNRVTVYVSFTLISDLGLVVAYYFPKCYLLMKKPDLNKPEHFCTFLEGVPPTPAEEDPQPQTQSEQ</sequence>
<dbReference type="InterPro" id="IPR000068">
    <property type="entry name" value="GPCR_3_Ca_sens_rcpt-rel"/>
</dbReference>
<keyword evidence="9" id="KW-0325">Glycoprotein</keyword>
<dbReference type="Pfam" id="PF07562">
    <property type="entry name" value="NCD3G"/>
    <property type="match status" value="1"/>
</dbReference>
<feature type="transmembrane region" description="Helical" evidence="13">
    <location>
        <begin position="525"/>
        <end position="547"/>
    </location>
</feature>
<dbReference type="InterPro" id="IPR017978">
    <property type="entry name" value="GPCR_3_C"/>
</dbReference>
<evidence type="ECO:0000256" key="4">
    <source>
        <dbReference type="ARBA" id="ARBA00022729"/>
    </source>
</evidence>
<evidence type="ECO:0000256" key="9">
    <source>
        <dbReference type="ARBA" id="ARBA00023180"/>
    </source>
</evidence>
<dbReference type="CDD" id="cd15290">
    <property type="entry name" value="7tmC_TAS1R3"/>
    <property type="match status" value="1"/>
</dbReference>
<dbReference type="InterPro" id="IPR011500">
    <property type="entry name" value="GPCR_3_9-Cys_dom"/>
</dbReference>